<reference evidence="3" key="1">
    <citation type="journal article" date="2019" name="Int. J. Syst. Evol. Microbiol.">
        <title>The Global Catalogue of Microorganisms (GCM) 10K type strain sequencing project: providing services to taxonomists for standard genome sequencing and annotation.</title>
        <authorList>
            <consortium name="The Broad Institute Genomics Platform"/>
            <consortium name="The Broad Institute Genome Sequencing Center for Infectious Disease"/>
            <person name="Wu L."/>
            <person name="Ma J."/>
        </authorList>
    </citation>
    <scope>NUCLEOTIDE SEQUENCE [LARGE SCALE GENOMIC DNA]</scope>
    <source>
        <strain evidence="3">NBRC 107710</strain>
    </source>
</reference>
<feature type="region of interest" description="Disordered" evidence="1">
    <location>
        <begin position="25"/>
        <end position="67"/>
    </location>
</feature>
<feature type="compositionally biased region" description="Basic and acidic residues" evidence="1">
    <location>
        <begin position="55"/>
        <end position="64"/>
    </location>
</feature>
<name>A0ABQ6D8B4_9HYPH</name>
<sequence>MEDAVILGADLTDAILGGAEAVRMASRHDDDGMRREGSPRALPDPEAPGSAQHVMDGDRFKRAETQAPSALYGANGERAQSHCERDEKAVEKVGSHGDGLCVTTDKTPNGFERMWRRS</sequence>
<dbReference type="EMBL" id="BSPG01000037">
    <property type="protein sequence ID" value="GLS46250.1"/>
    <property type="molecule type" value="Genomic_DNA"/>
</dbReference>
<accession>A0ABQ6D8B4</accession>
<gene>
    <name evidence="2" type="ORF">GCM10007884_42420</name>
</gene>
<dbReference type="Proteomes" id="UP001156881">
    <property type="component" value="Unassembled WGS sequence"/>
</dbReference>
<protein>
    <submittedName>
        <fullName evidence="2">Uncharacterized protein</fullName>
    </submittedName>
</protein>
<evidence type="ECO:0000256" key="1">
    <source>
        <dbReference type="SAM" id="MobiDB-lite"/>
    </source>
</evidence>
<proteinExistence type="predicted"/>
<evidence type="ECO:0000313" key="3">
    <source>
        <dbReference type="Proteomes" id="UP001156881"/>
    </source>
</evidence>
<organism evidence="2 3">
    <name type="scientific">Methylobacterium brachythecii</name>
    <dbReference type="NCBI Taxonomy" id="1176177"/>
    <lineage>
        <taxon>Bacteria</taxon>
        <taxon>Pseudomonadati</taxon>
        <taxon>Pseudomonadota</taxon>
        <taxon>Alphaproteobacteria</taxon>
        <taxon>Hyphomicrobiales</taxon>
        <taxon>Methylobacteriaceae</taxon>
        <taxon>Methylobacterium</taxon>
    </lineage>
</organism>
<comment type="caution">
    <text evidence="2">The sequence shown here is derived from an EMBL/GenBank/DDBJ whole genome shotgun (WGS) entry which is preliminary data.</text>
</comment>
<feature type="compositionally biased region" description="Basic and acidic residues" evidence="1">
    <location>
        <begin position="26"/>
        <end position="38"/>
    </location>
</feature>
<evidence type="ECO:0000313" key="2">
    <source>
        <dbReference type="EMBL" id="GLS46250.1"/>
    </source>
</evidence>
<keyword evidence="3" id="KW-1185">Reference proteome</keyword>